<feature type="compositionally biased region" description="Basic and acidic residues" evidence="8">
    <location>
        <begin position="133"/>
        <end position="149"/>
    </location>
</feature>
<evidence type="ECO:0000256" key="6">
    <source>
        <dbReference type="ARBA" id="ARBA00023157"/>
    </source>
</evidence>
<dbReference type="GO" id="GO:0030971">
    <property type="term" value="F:receptor tyrosine kinase binding"/>
    <property type="evidence" value="ECO:0007669"/>
    <property type="project" value="InterPro"/>
</dbReference>
<organism evidence="10 11">
    <name type="scientific">Chanos chanos</name>
    <name type="common">Milkfish</name>
    <name type="synonym">Mugil chanos</name>
    <dbReference type="NCBI Taxonomy" id="29144"/>
    <lineage>
        <taxon>Eukaryota</taxon>
        <taxon>Metazoa</taxon>
        <taxon>Chordata</taxon>
        <taxon>Craniata</taxon>
        <taxon>Vertebrata</taxon>
        <taxon>Euteleostomi</taxon>
        <taxon>Actinopterygii</taxon>
        <taxon>Neopterygii</taxon>
        <taxon>Teleostei</taxon>
        <taxon>Ostariophysi</taxon>
        <taxon>Gonorynchiformes</taxon>
        <taxon>Chanidae</taxon>
        <taxon>Chanos</taxon>
    </lineage>
</organism>
<protein>
    <submittedName>
        <fullName evidence="11">Uncharacterized protein artnb</fullName>
    </submittedName>
</protein>
<evidence type="ECO:0000256" key="3">
    <source>
        <dbReference type="ARBA" id="ARBA00022525"/>
    </source>
</evidence>
<dbReference type="Proteomes" id="UP000504632">
    <property type="component" value="Chromosome 5"/>
</dbReference>
<dbReference type="InterPro" id="IPR029034">
    <property type="entry name" value="Cystine-knot_cytokine"/>
</dbReference>
<keyword evidence="6" id="KW-1015">Disulfide bond</keyword>
<comment type="subcellular location">
    <subcellularLocation>
        <location evidence="1">Secreted</location>
    </subcellularLocation>
</comment>
<evidence type="ECO:0000256" key="5">
    <source>
        <dbReference type="ARBA" id="ARBA00023030"/>
    </source>
</evidence>
<feature type="compositionally biased region" description="Basic residues" evidence="8">
    <location>
        <begin position="150"/>
        <end position="161"/>
    </location>
</feature>
<dbReference type="GO" id="GO:0030116">
    <property type="term" value="F:glial cell-derived neurotrophic factor receptor binding"/>
    <property type="evidence" value="ECO:0007669"/>
    <property type="project" value="InterPro"/>
</dbReference>
<dbReference type="CTD" id="101883396"/>
<evidence type="ECO:0000256" key="8">
    <source>
        <dbReference type="SAM" id="MobiDB-lite"/>
    </source>
</evidence>
<comment type="similarity">
    <text evidence="2">Belongs to the TGF-beta family. GDNF subfamily.</text>
</comment>
<name>A0A6J2V9A9_CHACN</name>
<keyword evidence="3" id="KW-0964">Secreted</keyword>
<reference evidence="11" key="1">
    <citation type="submission" date="2025-08" db="UniProtKB">
        <authorList>
            <consortium name="RefSeq"/>
        </authorList>
    </citation>
    <scope>IDENTIFICATION</scope>
</reference>
<keyword evidence="4" id="KW-0732">Signal</keyword>
<evidence type="ECO:0000256" key="1">
    <source>
        <dbReference type="ARBA" id="ARBA00004613"/>
    </source>
</evidence>
<evidence type="ECO:0000256" key="2">
    <source>
        <dbReference type="ARBA" id="ARBA00009832"/>
    </source>
</evidence>
<sequence>MLSCRRGTRVKSGFALSDLTSTLGIFGGKWRQKGRVRQGATAMTTVAGASCQPREWKVVLWVVVSLLPLVTGDRNVLRADPQADVDLDGVLVDKQHLIETLAKVEDELEERSDSHSPWHNLFEPSVVVEDEDQQRARWERSLHSSDRSQKGARKKKKKKKEKGQSSHDCRMEKKEIRVRDLGLGFDSDEIILFKYCVGTCQRARGNYDLAVRAMLANGSVPKRTARKISAHPCCRPTRYEPVSFMDTFTSWNTIEALSAADCQCVG</sequence>
<dbReference type="PROSITE" id="PS51362">
    <property type="entry name" value="TGF_BETA_2"/>
    <property type="match status" value="1"/>
</dbReference>
<keyword evidence="10" id="KW-1185">Reference proteome</keyword>
<accession>A0A6J2V9A9</accession>
<dbReference type="GO" id="GO:0005576">
    <property type="term" value="C:extracellular region"/>
    <property type="evidence" value="ECO:0007669"/>
    <property type="project" value="UniProtKB-SubCell"/>
</dbReference>
<dbReference type="GO" id="GO:0048731">
    <property type="term" value="P:system development"/>
    <property type="evidence" value="ECO:0007669"/>
    <property type="project" value="UniProtKB-ARBA"/>
</dbReference>
<proteinExistence type="inferred from homology"/>
<evidence type="ECO:0000313" key="11">
    <source>
        <dbReference type="RefSeq" id="XP_030629445.1"/>
    </source>
</evidence>
<dbReference type="RefSeq" id="XP_030629445.1">
    <property type="nucleotide sequence ID" value="XM_030773585.1"/>
</dbReference>
<dbReference type="InParanoid" id="A0A6J2V9A9"/>
<dbReference type="GeneID" id="115811407"/>
<dbReference type="InterPro" id="IPR001839">
    <property type="entry name" value="TGF-b_C"/>
</dbReference>
<feature type="compositionally biased region" description="Basic and acidic residues" evidence="8">
    <location>
        <begin position="162"/>
        <end position="171"/>
    </location>
</feature>
<evidence type="ECO:0000256" key="4">
    <source>
        <dbReference type="ARBA" id="ARBA00022729"/>
    </source>
</evidence>
<dbReference type="GO" id="GO:0008083">
    <property type="term" value="F:growth factor activity"/>
    <property type="evidence" value="ECO:0007669"/>
    <property type="project" value="UniProtKB-KW"/>
</dbReference>
<dbReference type="PANTHER" id="PTHR12173:SF8">
    <property type="entry name" value="PERSEPHIN"/>
    <property type="match status" value="1"/>
</dbReference>
<dbReference type="Pfam" id="PF00019">
    <property type="entry name" value="TGF_beta"/>
    <property type="match status" value="1"/>
</dbReference>
<dbReference type="InterPro" id="IPR043401">
    <property type="entry name" value="GDNF_fam"/>
</dbReference>
<dbReference type="SUPFAM" id="SSF57501">
    <property type="entry name" value="Cystine-knot cytokines"/>
    <property type="match status" value="1"/>
</dbReference>
<keyword evidence="5 7" id="KW-0339">Growth factor</keyword>
<dbReference type="AlphaFoldDB" id="A0A6J2V9A9"/>
<feature type="domain" description="TGF-beta family profile" evidence="9">
    <location>
        <begin position="153"/>
        <end position="265"/>
    </location>
</feature>
<evidence type="ECO:0000256" key="7">
    <source>
        <dbReference type="RuleBase" id="RU000354"/>
    </source>
</evidence>
<evidence type="ECO:0000259" key="9">
    <source>
        <dbReference type="PROSITE" id="PS51362"/>
    </source>
</evidence>
<gene>
    <name evidence="11" type="primary">artnb</name>
</gene>
<dbReference type="Gene3D" id="2.10.90.10">
    <property type="entry name" value="Cystine-knot cytokines"/>
    <property type="match status" value="1"/>
</dbReference>
<evidence type="ECO:0000313" key="10">
    <source>
        <dbReference type="Proteomes" id="UP000504632"/>
    </source>
</evidence>
<feature type="region of interest" description="Disordered" evidence="8">
    <location>
        <begin position="132"/>
        <end position="171"/>
    </location>
</feature>
<dbReference type="PANTHER" id="PTHR12173">
    <property type="entry name" value="GDNF SUBFAMILY OF TGF-BETA FAMILY"/>
    <property type="match status" value="1"/>
</dbReference>
<dbReference type="OrthoDB" id="9936891at2759"/>